<gene>
    <name evidence="4" type="ORF">IRJ18_12510</name>
</gene>
<organism evidence="4 5">
    <name type="scientific">Mucilaginibacter boryungensis</name>
    <dbReference type="NCBI Taxonomy" id="768480"/>
    <lineage>
        <taxon>Bacteria</taxon>
        <taxon>Pseudomonadati</taxon>
        <taxon>Bacteroidota</taxon>
        <taxon>Sphingobacteriia</taxon>
        <taxon>Sphingobacteriales</taxon>
        <taxon>Sphingobacteriaceae</taxon>
        <taxon>Mucilaginibacter</taxon>
    </lineage>
</organism>
<feature type="domain" description="RRM" evidence="3">
    <location>
        <begin position="2"/>
        <end position="80"/>
    </location>
</feature>
<dbReference type="PANTHER" id="PTHR48025:SF1">
    <property type="entry name" value="RRM DOMAIN-CONTAINING PROTEIN"/>
    <property type="match status" value="1"/>
</dbReference>
<evidence type="ECO:0000313" key="5">
    <source>
        <dbReference type="Proteomes" id="UP000632774"/>
    </source>
</evidence>
<evidence type="ECO:0000256" key="2">
    <source>
        <dbReference type="SAM" id="MobiDB-lite"/>
    </source>
</evidence>
<evidence type="ECO:0000259" key="3">
    <source>
        <dbReference type="PROSITE" id="PS50102"/>
    </source>
</evidence>
<dbReference type="Proteomes" id="UP000632774">
    <property type="component" value="Unassembled WGS sequence"/>
</dbReference>
<feature type="region of interest" description="Disordered" evidence="2">
    <location>
        <begin position="76"/>
        <end position="113"/>
    </location>
</feature>
<dbReference type="InterPro" id="IPR050502">
    <property type="entry name" value="Euk_RNA-bind_prot"/>
</dbReference>
<comment type="caution">
    <text evidence="4">The sequence shown here is derived from an EMBL/GenBank/DDBJ whole genome shotgun (WGS) entry which is preliminary data.</text>
</comment>
<accession>A0ABR9XIU2</accession>
<dbReference type="RefSeq" id="WP_194106535.1">
    <property type="nucleotide sequence ID" value="NZ_JADFFM010000001.1"/>
</dbReference>
<dbReference type="EMBL" id="JADFFM010000001">
    <property type="protein sequence ID" value="MBE9667186.1"/>
    <property type="molecule type" value="Genomic_DNA"/>
</dbReference>
<dbReference type="SMART" id="SM00360">
    <property type="entry name" value="RRM"/>
    <property type="match status" value="1"/>
</dbReference>
<dbReference type="Pfam" id="PF00076">
    <property type="entry name" value="RRM_1"/>
    <property type="match status" value="1"/>
</dbReference>
<dbReference type="Gene3D" id="3.30.70.330">
    <property type="match status" value="1"/>
</dbReference>
<keyword evidence="5" id="KW-1185">Reference proteome</keyword>
<evidence type="ECO:0000256" key="1">
    <source>
        <dbReference type="ARBA" id="ARBA00022884"/>
    </source>
</evidence>
<dbReference type="SUPFAM" id="SSF54928">
    <property type="entry name" value="RNA-binding domain, RBD"/>
    <property type="match status" value="1"/>
</dbReference>
<reference evidence="4 5" key="1">
    <citation type="submission" date="2020-10" db="EMBL/GenBank/DDBJ databases">
        <title>Mucilaginibacter mali sp. nov., isolated from rhizosphere soil of apple orchard.</title>
        <authorList>
            <person name="Lee J.-S."/>
            <person name="Kim H.S."/>
            <person name="Kim J.-S."/>
        </authorList>
    </citation>
    <scope>NUCLEOTIDE SEQUENCE [LARGE SCALE GENOMIC DNA]</scope>
    <source>
        <strain evidence="4 5">KCTC 23157</strain>
    </source>
</reference>
<protein>
    <submittedName>
        <fullName evidence="4">RNA-binding protein</fullName>
    </submittedName>
</protein>
<dbReference type="InterPro" id="IPR012677">
    <property type="entry name" value="Nucleotide-bd_a/b_plait_sf"/>
</dbReference>
<dbReference type="PANTHER" id="PTHR48025">
    <property type="entry name" value="OS02G0815200 PROTEIN"/>
    <property type="match status" value="1"/>
</dbReference>
<evidence type="ECO:0000313" key="4">
    <source>
        <dbReference type="EMBL" id="MBE9667186.1"/>
    </source>
</evidence>
<dbReference type="PROSITE" id="PS50102">
    <property type="entry name" value="RRM"/>
    <property type="match status" value="1"/>
</dbReference>
<proteinExistence type="predicted"/>
<sequence length="113" mass="12653">MVKLFVGGIPLDTTEMDLAQLISPHATVCTIQIIRDKMTKKLKGYAFVEVASREDADQAIEALDGTPMGDRELTLNIAPDKPKTAPPPPRKYVKLERPQPGEFIKKKRPRKEL</sequence>
<name>A0ABR9XIU2_9SPHI</name>
<dbReference type="InterPro" id="IPR035979">
    <property type="entry name" value="RBD_domain_sf"/>
</dbReference>
<dbReference type="InterPro" id="IPR000504">
    <property type="entry name" value="RRM_dom"/>
</dbReference>
<keyword evidence="1" id="KW-0694">RNA-binding</keyword>